<feature type="compositionally biased region" description="Basic residues" evidence="5">
    <location>
        <begin position="91"/>
        <end position="100"/>
    </location>
</feature>
<dbReference type="PANTHER" id="PTHR22896:SF0">
    <property type="entry name" value="CYCLIN N-TERMINAL DOMAIN-CONTAINING PROTEIN"/>
    <property type="match status" value="1"/>
</dbReference>
<dbReference type="OMA" id="MGLEDCT"/>
<dbReference type="InterPro" id="IPR036915">
    <property type="entry name" value="Cyclin-like_sf"/>
</dbReference>
<dbReference type="GO" id="GO:0051301">
    <property type="term" value="P:cell division"/>
    <property type="evidence" value="ECO:0007669"/>
    <property type="project" value="UniProtKB-KW"/>
</dbReference>
<dbReference type="InterPro" id="IPR006671">
    <property type="entry name" value="Cyclin_N"/>
</dbReference>
<dbReference type="EMBL" id="LR899012">
    <property type="protein sequence ID" value="CAD7086597.1"/>
    <property type="molecule type" value="Genomic_DNA"/>
</dbReference>
<organism evidence="7 8">
    <name type="scientific">Hermetia illucens</name>
    <name type="common">Black soldier fly</name>
    <dbReference type="NCBI Taxonomy" id="343691"/>
    <lineage>
        <taxon>Eukaryota</taxon>
        <taxon>Metazoa</taxon>
        <taxon>Ecdysozoa</taxon>
        <taxon>Arthropoda</taxon>
        <taxon>Hexapoda</taxon>
        <taxon>Insecta</taxon>
        <taxon>Pterygota</taxon>
        <taxon>Neoptera</taxon>
        <taxon>Endopterygota</taxon>
        <taxon>Diptera</taxon>
        <taxon>Brachycera</taxon>
        <taxon>Stratiomyomorpha</taxon>
        <taxon>Stratiomyidae</taxon>
        <taxon>Hermetiinae</taxon>
        <taxon>Hermetia</taxon>
    </lineage>
</organism>
<keyword evidence="3" id="KW-0132">Cell division</keyword>
<dbReference type="PIRSF" id="PIRSF025798">
    <property type="entry name" value="Cables"/>
    <property type="match status" value="1"/>
</dbReference>
<gene>
    <name evidence="7" type="ORF">HERILL_LOCUS9358</name>
</gene>
<feature type="region of interest" description="Disordered" evidence="5">
    <location>
        <begin position="162"/>
        <end position="199"/>
    </location>
</feature>
<evidence type="ECO:0000256" key="3">
    <source>
        <dbReference type="ARBA" id="ARBA00022618"/>
    </source>
</evidence>
<dbReference type="Proteomes" id="UP000594454">
    <property type="component" value="Chromosome 4"/>
</dbReference>
<dbReference type="Pfam" id="PF00134">
    <property type="entry name" value="Cyclin_N"/>
    <property type="match status" value="1"/>
</dbReference>
<feature type="region of interest" description="Disordered" evidence="5">
    <location>
        <begin position="89"/>
        <end position="135"/>
    </location>
</feature>
<reference evidence="7 8" key="1">
    <citation type="submission" date="2020-11" db="EMBL/GenBank/DDBJ databases">
        <authorList>
            <person name="Wallbank WR R."/>
            <person name="Pardo Diaz C."/>
            <person name="Kozak K."/>
            <person name="Martin S."/>
            <person name="Jiggins C."/>
            <person name="Moest M."/>
            <person name="Warren A I."/>
            <person name="Generalovic N T."/>
            <person name="Byers J.R.P. K."/>
            <person name="Montejo-Kovacevich G."/>
            <person name="Yen C E."/>
        </authorList>
    </citation>
    <scope>NUCLEOTIDE SEQUENCE [LARGE SCALE GENOMIC DNA]</scope>
</reference>
<evidence type="ECO:0000256" key="5">
    <source>
        <dbReference type="SAM" id="MobiDB-lite"/>
    </source>
</evidence>
<evidence type="ECO:0000259" key="6">
    <source>
        <dbReference type="Pfam" id="PF00134"/>
    </source>
</evidence>
<evidence type="ECO:0000256" key="4">
    <source>
        <dbReference type="ARBA" id="ARBA00023306"/>
    </source>
</evidence>
<proteinExistence type="inferred from homology"/>
<evidence type="ECO:0000313" key="8">
    <source>
        <dbReference type="Proteomes" id="UP000594454"/>
    </source>
</evidence>
<evidence type="ECO:0000256" key="2">
    <source>
        <dbReference type="ARBA" id="ARBA00022553"/>
    </source>
</evidence>
<feature type="domain" description="Cyclin N-terminal" evidence="6">
    <location>
        <begin position="460"/>
        <end position="539"/>
    </location>
</feature>
<dbReference type="OrthoDB" id="5353095at2759"/>
<comment type="similarity">
    <text evidence="1">Belongs to the cyclin family.</text>
</comment>
<dbReference type="InterPro" id="IPR012388">
    <property type="entry name" value="CABLES1/2"/>
</dbReference>
<dbReference type="SUPFAM" id="SSF47954">
    <property type="entry name" value="Cyclin-like"/>
    <property type="match status" value="1"/>
</dbReference>
<dbReference type="InParanoid" id="A0A7R8YV87"/>
<dbReference type="FunFam" id="1.10.472.10:FF:000020">
    <property type="entry name" value="CDK5 and ABL1 enzyme substrate 1"/>
    <property type="match status" value="1"/>
</dbReference>
<keyword evidence="4" id="KW-0131">Cell cycle</keyword>
<dbReference type="GO" id="GO:0005829">
    <property type="term" value="C:cytosol"/>
    <property type="evidence" value="ECO:0007669"/>
    <property type="project" value="UniProtKB-ARBA"/>
</dbReference>
<name>A0A7R8YV87_HERIL</name>
<protein>
    <recommendedName>
        <fullName evidence="6">Cyclin N-terminal domain-containing protein</fullName>
    </recommendedName>
</protein>
<keyword evidence="8" id="KW-1185">Reference proteome</keyword>
<feature type="region of interest" description="Disordered" evidence="5">
    <location>
        <begin position="248"/>
        <end position="271"/>
    </location>
</feature>
<dbReference type="Gene3D" id="1.10.472.10">
    <property type="entry name" value="Cyclin-like"/>
    <property type="match status" value="1"/>
</dbReference>
<evidence type="ECO:0000313" key="7">
    <source>
        <dbReference type="EMBL" id="CAD7086597.1"/>
    </source>
</evidence>
<dbReference type="AlphaFoldDB" id="A0A7R8YV87"/>
<accession>A0A7R8YV87</accession>
<keyword evidence="2" id="KW-0597">Phosphoprotein</keyword>
<sequence>MASSLNKTRHRRRLAAISFLSNISLDGTHRDTKLGTTIGLCSNCPPQQTQNGTIGGCGTDNCLEMAETDDVDGNFSEIENMGPHLIAVDNHKKRVNKRPVGKSPDKLSESSDSDSAKIPVKISSGGGGGIGGPIRDRASSNVSEAICIPERRARLNTAPIRGSVGSATKRPHLINTDDKWPHNSSTESLTPGRGKNVQITDPKDIKFISTSNRKTHHFKDERIVLVSQKVPFFIFSALPYYKGKNGRTELRKEGRRRNTSGPRPLSSISDSPFDPFDLLGMKGENGQEVSYGHLLVPSRPTSKDKKHTNSFNIENNFEITSTTALKNHGIARTKVITWQKGKKWCFTYDNPNNRNAASSPLTVASDPKQMDADDNENRPFQYSANMLDDPELIAGKHRTLLTFTSYMTSVIDYVRPSDLKKELNDKFKEKFPNIQLTLSKLRSIKREMRRINKLDSRIDLVTISQAYVYFEKLILANLINKSNRKLCAGACLLLSAKMNDVKGDLLKSLIEKTEGVFRLNRKELISTEFAVLVALEFNLHVPMHEIFPHYQRLIYES</sequence>
<dbReference type="GO" id="GO:0051726">
    <property type="term" value="P:regulation of cell cycle"/>
    <property type="evidence" value="ECO:0007669"/>
    <property type="project" value="InterPro"/>
</dbReference>
<dbReference type="CDD" id="cd20556">
    <property type="entry name" value="CYCLIN_CABLES"/>
    <property type="match status" value="1"/>
</dbReference>
<dbReference type="PANTHER" id="PTHR22896">
    <property type="entry name" value="CDK5 AND ABL1 ENZYME SUBSTRATE 1"/>
    <property type="match status" value="1"/>
</dbReference>
<evidence type="ECO:0000256" key="1">
    <source>
        <dbReference type="ARBA" id="ARBA00008742"/>
    </source>
</evidence>
<dbReference type="FunCoup" id="A0A7R8YV87">
    <property type="interactions" value="213"/>
</dbReference>